<name>A0A7Y3WE86_9HYPH</name>
<keyword evidence="6 8" id="KW-1133">Transmembrane helix</keyword>
<dbReference type="PANTHER" id="PTHR30472:SF25">
    <property type="entry name" value="ABC TRANSPORTER PERMEASE PROTEIN MJ0876-RELATED"/>
    <property type="match status" value="1"/>
</dbReference>
<dbReference type="SUPFAM" id="SSF81345">
    <property type="entry name" value="ABC transporter involved in vitamin B12 uptake, BtuC"/>
    <property type="match status" value="1"/>
</dbReference>
<feature type="transmembrane region" description="Helical" evidence="8">
    <location>
        <begin position="307"/>
        <end position="326"/>
    </location>
</feature>
<keyword evidence="7 8" id="KW-0472">Membrane</keyword>
<dbReference type="InterPro" id="IPR037294">
    <property type="entry name" value="ABC_BtuC-like"/>
</dbReference>
<keyword evidence="3" id="KW-0813">Transport</keyword>
<dbReference type="PANTHER" id="PTHR30472">
    <property type="entry name" value="FERRIC ENTEROBACTIN TRANSPORT SYSTEM PERMEASE PROTEIN"/>
    <property type="match status" value="1"/>
</dbReference>
<feature type="transmembrane region" description="Helical" evidence="8">
    <location>
        <begin position="146"/>
        <end position="165"/>
    </location>
</feature>
<gene>
    <name evidence="9" type="ORF">G9X64_12240</name>
</gene>
<organism evidence="9 10">
    <name type="scientific">Rhizobium sophorae</name>
    <dbReference type="NCBI Taxonomy" id="1535242"/>
    <lineage>
        <taxon>Bacteria</taxon>
        <taxon>Pseudomonadati</taxon>
        <taxon>Pseudomonadota</taxon>
        <taxon>Alphaproteobacteria</taxon>
        <taxon>Hyphomicrobiales</taxon>
        <taxon>Rhizobiaceae</taxon>
        <taxon>Rhizobium/Agrobacterium group</taxon>
        <taxon>Rhizobium</taxon>
    </lineage>
</organism>
<feature type="transmembrane region" description="Helical" evidence="8">
    <location>
        <begin position="218"/>
        <end position="237"/>
    </location>
</feature>
<dbReference type="RefSeq" id="WP_171376620.1">
    <property type="nucleotide sequence ID" value="NZ_JABFCN010000020.1"/>
</dbReference>
<dbReference type="GO" id="GO:0005886">
    <property type="term" value="C:plasma membrane"/>
    <property type="evidence" value="ECO:0007669"/>
    <property type="project" value="UniProtKB-SubCell"/>
</dbReference>
<feature type="transmembrane region" description="Helical" evidence="8">
    <location>
        <begin position="177"/>
        <end position="198"/>
    </location>
</feature>
<feature type="transmembrane region" description="Helical" evidence="8">
    <location>
        <begin position="271"/>
        <end position="295"/>
    </location>
</feature>
<feature type="transmembrane region" description="Helical" evidence="8">
    <location>
        <begin position="333"/>
        <end position="354"/>
    </location>
</feature>
<protein>
    <submittedName>
        <fullName evidence="9">Iron ABC transporter permease</fullName>
    </submittedName>
</protein>
<feature type="transmembrane region" description="Helical" evidence="8">
    <location>
        <begin position="76"/>
        <end position="100"/>
    </location>
</feature>
<comment type="similarity">
    <text evidence="2">Belongs to the binding-protein-dependent transport system permease family. FecCD subfamily.</text>
</comment>
<accession>A0A7Y3WE86</accession>
<evidence type="ECO:0000256" key="7">
    <source>
        <dbReference type="ARBA" id="ARBA00023136"/>
    </source>
</evidence>
<dbReference type="Proteomes" id="UP000519972">
    <property type="component" value="Unassembled WGS sequence"/>
</dbReference>
<comment type="caution">
    <text evidence="9">The sequence shown here is derived from an EMBL/GenBank/DDBJ whole genome shotgun (WGS) entry which is preliminary data.</text>
</comment>
<reference evidence="9 10" key="1">
    <citation type="submission" date="2020-02" db="EMBL/GenBank/DDBJ databases">
        <authorList>
            <person name="Sun Q."/>
        </authorList>
    </citation>
    <scope>NUCLEOTIDE SEQUENCE [LARGE SCALE GENOMIC DNA]</scope>
    <source>
        <strain evidence="9 10">CCBAU 03386</strain>
    </source>
</reference>
<dbReference type="Pfam" id="PF01032">
    <property type="entry name" value="FecCD"/>
    <property type="match status" value="1"/>
</dbReference>
<proteinExistence type="inferred from homology"/>
<dbReference type="FunFam" id="1.10.3470.10:FF:000001">
    <property type="entry name" value="Vitamin B12 ABC transporter permease BtuC"/>
    <property type="match status" value="1"/>
</dbReference>
<keyword evidence="4" id="KW-1003">Cell membrane</keyword>
<keyword evidence="5 8" id="KW-0812">Transmembrane</keyword>
<comment type="subcellular location">
    <subcellularLocation>
        <location evidence="1">Cell membrane</location>
        <topology evidence="1">Multi-pass membrane protein</topology>
    </subcellularLocation>
</comment>
<sequence>MESPSANYSEPAVRSEGTLARRYAAFLRVRVAILGLLSLFLVVAFTFDVFTGPAALSPIAILNGLLDPDSLPGPVRYILLNVRLPYAVMAVLVGASLGLAGAEMQTVLNNALASPFTLGVSAAATLGASLVLVFGLPSTGLPQEVIMPASAFACAAMAAMLIHVLAQTRTNGADSVVLFGIALVFAINSIVALLQFVADADTLQQIVFWGMGSFSRSTWPKIAIVAAVLVIAFPISLRNVWKLTALRAGDAQAESLGIDTNRLRRNVMLRASLLAAVAVSFVGTIGFVGLVGPHIARLLLGEDHRFFLPGAALAGALILSLASVASKTIIPGLIIPVGIVTSIVGVPLFLSLLMTRDRRI</sequence>
<dbReference type="GO" id="GO:0033214">
    <property type="term" value="P:siderophore-iron import into cell"/>
    <property type="evidence" value="ECO:0007669"/>
    <property type="project" value="TreeGrafter"/>
</dbReference>
<feature type="transmembrane region" description="Helical" evidence="8">
    <location>
        <begin position="112"/>
        <end position="134"/>
    </location>
</feature>
<dbReference type="CDD" id="cd06550">
    <property type="entry name" value="TM_ABC_iron-siderophores_like"/>
    <property type="match status" value="1"/>
</dbReference>
<keyword evidence="10" id="KW-1185">Reference proteome</keyword>
<evidence type="ECO:0000256" key="5">
    <source>
        <dbReference type="ARBA" id="ARBA00022692"/>
    </source>
</evidence>
<evidence type="ECO:0000313" key="9">
    <source>
        <dbReference type="EMBL" id="NNU37240.1"/>
    </source>
</evidence>
<feature type="transmembrane region" description="Helical" evidence="8">
    <location>
        <begin position="31"/>
        <end position="56"/>
    </location>
</feature>
<dbReference type="InterPro" id="IPR000522">
    <property type="entry name" value="ABC_transptr_permease_BtuC"/>
</dbReference>
<dbReference type="EMBL" id="JABFCN010000020">
    <property type="protein sequence ID" value="NNU37240.1"/>
    <property type="molecule type" value="Genomic_DNA"/>
</dbReference>
<evidence type="ECO:0000256" key="3">
    <source>
        <dbReference type="ARBA" id="ARBA00022448"/>
    </source>
</evidence>
<evidence type="ECO:0000313" key="10">
    <source>
        <dbReference type="Proteomes" id="UP000519972"/>
    </source>
</evidence>
<evidence type="ECO:0000256" key="6">
    <source>
        <dbReference type="ARBA" id="ARBA00022989"/>
    </source>
</evidence>
<evidence type="ECO:0000256" key="4">
    <source>
        <dbReference type="ARBA" id="ARBA00022475"/>
    </source>
</evidence>
<dbReference type="AlphaFoldDB" id="A0A7Y3WE86"/>
<evidence type="ECO:0000256" key="8">
    <source>
        <dbReference type="SAM" id="Phobius"/>
    </source>
</evidence>
<dbReference type="GO" id="GO:0022857">
    <property type="term" value="F:transmembrane transporter activity"/>
    <property type="evidence" value="ECO:0007669"/>
    <property type="project" value="InterPro"/>
</dbReference>
<evidence type="ECO:0000256" key="1">
    <source>
        <dbReference type="ARBA" id="ARBA00004651"/>
    </source>
</evidence>
<dbReference type="Gene3D" id="1.10.3470.10">
    <property type="entry name" value="ABC transporter involved in vitamin B12 uptake, BtuC"/>
    <property type="match status" value="1"/>
</dbReference>
<evidence type="ECO:0000256" key="2">
    <source>
        <dbReference type="ARBA" id="ARBA00007935"/>
    </source>
</evidence>